<keyword evidence="4" id="KW-1185">Reference proteome</keyword>
<dbReference type="Pfam" id="PF00781">
    <property type="entry name" value="DAGK_cat"/>
    <property type="match status" value="1"/>
</dbReference>
<feature type="domain" description="DAGKc" evidence="2">
    <location>
        <begin position="4"/>
        <end position="137"/>
    </location>
</feature>
<dbReference type="PANTHER" id="PTHR12358:SF106">
    <property type="entry name" value="LIPID KINASE YEGS"/>
    <property type="match status" value="1"/>
</dbReference>
<gene>
    <name evidence="3" type="ORF">NQF64_07680</name>
</gene>
<dbReference type="RefSeq" id="WP_266106981.1">
    <property type="nucleotide sequence ID" value="NZ_JANIDW010000003.1"/>
</dbReference>
<feature type="compositionally biased region" description="Polar residues" evidence="1">
    <location>
        <begin position="308"/>
        <end position="323"/>
    </location>
</feature>
<dbReference type="InterPro" id="IPR050187">
    <property type="entry name" value="Lipid_Phosphate_FormReg"/>
</dbReference>
<evidence type="ECO:0000313" key="3">
    <source>
        <dbReference type="EMBL" id="MCX5615122.1"/>
    </source>
</evidence>
<accession>A0ABT3WBE5</accession>
<dbReference type="InterPro" id="IPR016064">
    <property type="entry name" value="NAD/diacylglycerol_kinase_sf"/>
</dbReference>
<reference evidence="3 4" key="1">
    <citation type="submission" date="2022-07" db="EMBL/GenBank/DDBJ databases">
        <title>Bombella genomes.</title>
        <authorList>
            <person name="Harer L."/>
            <person name="Styblova S."/>
            <person name="Ehrmann M."/>
        </authorList>
    </citation>
    <scope>NUCLEOTIDE SEQUENCE [LARGE SCALE GENOMIC DNA]</scope>
    <source>
        <strain evidence="3 4">TMW 2.2558</strain>
    </source>
</reference>
<dbReference type="SUPFAM" id="SSF111331">
    <property type="entry name" value="NAD kinase/diacylglycerol kinase-like"/>
    <property type="match status" value="1"/>
</dbReference>
<name>A0ABT3WBE5_9PROT</name>
<protein>
    <recommendedName>
        <fullName evidence="2">DAGKc domain-containing protein</fullName>
    </recommendedName>
</protein>
<comment type="caution">
    <text evidence="3">The sequence shown here is derived from an EMBL/GenBank/DDBJ whole genome shotgun (WGS) entry which is preliminary data.</text>
</comment>
<dbReference type="Gene3D" id="3.40.50.10330">
    <property type="entry name" value="Probable inorganic polyphosphate/atp-NAD kinase, domain 1"/>
    <property type="match status" value="1"/>
</dbReference>
<dbReference type="InterPro" id="IPR001206">
    <property type="entry name" value="Diacylglycerol_kinase_cat_dom"/>
</dbReference>
<organism evidence="3 4">
    <name type="scientific">Bombella saccharophila</name>
    <dbReference type="NCBI Taxonomy" id="2967338"/>
    <lineage>
        <taxon>Bacteria</taxon>
        <taxon>Pseudomonadati</taxon>
        <taxon>Pseudomonadota</taxon>
        <taxon>Alphaproteobacteria</taxon>
        <taxon>Acetobacterales</taxon>
        <taxon>Acetobacteraceae</taxon>
        <taxon>Bombella</taxon>
    </lineage>
</organism>
<evidence type="ECO:0000313" key="4">
    <source>
        <dbReference type="Proteomes" id="UP001165648"/>
    </source>
</evidence>
<dbReference type="SMART" id="SM00046">
    <property type="entry name" value="DAGKc"/>
    <property type="match status" value="1"/>
</dbReference>
<dbReference type="EMBL" id="JANIDW010000003">
    <property type="protein sequence ID" value="MCX5615122.1"/>
    <property type="molecule type" value="Genomic_DNA"/>
</dbReference>
<dbReference type="PROSITE" id="PS50146">
    <property type="entry name" value="DAGK"/>
    <property type="match status" value="1"/>
</dbReference>
<dbReference type="PANTHER" id="PTHR12358">
    <property type="entry name" value="SPHINGOSINE KINASE"/>
    <property type="match status" value="1"/>
</dbReference>
<feature type="region of interest" description="Disordered" evidence="1">
    <location>
        <begin position="300"/>
        <end position="323"/>
    </location>
</feature>
<dbReference type="InterPro" id="IPR017438">
    <property type="entry name" value="ATP-NAD_kinase_N"/>
</dbReference>
<dbReference type="Proteomes" id="UP001165648">
    <property type="component" value="Unassembled WGS sequence"/>
</dbReference>
<sequence>MSQSAGRHLLLVVNPTAGHYTEQRLTNFVQQLEHIGCDVQVELTRRQGHSTEIVRSYLARNTPDIIIAGGGDGTIAEIAQAMMKAPCALALWPIGSANVLARELHIPFDDAENAALLARGTRRTVWPGQITTAEQTTPTLFLQMAGVGLDGWIVQNLSPMLKKHTGRVAYVIAALQLALSRPLPPFKTRVDGISHRTVLSIISKGRLYGGPFALFHHNLHHQPAFSVLLLHRLNPLLIIWQMIMMRLKRRPSSNPAFTILTGETIICDHTSPIPAQSDGDFRGVTPLRITSAPTLLKIIAPPQPVAPSTPSQRSTSGRNTKRR</sequence>
<proteinExistence type="predicted"/>
<dbReference type="Gene3D" id="2.60.200.40">
    <property type="match status" value="1"/>
</dbReference>
<evidence type="ECO:0000259" key="2">
    <source>
        <dbReference type="PROSITE" id="PS50146"/>
    </source>
</evidence>
<evidence type="ECO:0000256" key="1">
    <source>
        <dbReference type="SAM" id="MobiDB-lite"/>
    </source>
</evidence>